<dbReference type="Proteomes" id="UP000754883">
    <property type="component" value="Unassembled WGS sequence"/>
</dbReference>
<reference evidence="2 3" key="2">
    <citation type="submission" date="2021-10" db="EMBL/GenBank/DDBJ databases">
        <authorList>
            <person name="Piombo E."/>
        </authorList>
    </citation>
    <scope>NUCLEOTIDE SEQUENCE [LARGE SCALE GENOMIC DNA]</scope>
</reference>
<organism evidence="2 3">
    <name type="scientific">Clonostachys byssicola</name>
    <dbReference type="NCBI Taxonomy" id="160290"/>
    <lineage>
        <taxon>Eukaryota</taxon>
        <taxon>Fungi</taxon>
        <taxon>Dikarya</taxon>
        <taxon>Ascomycota</taxon>
        <taxon>Pezizomycotina</taxon>
        <taxon>Sordariomycetes</taxon>
        <taxon>Hypocreomycetidae</taxon>
        <taxon>Hypocreales</taxon>
        <taxon>Bionectriaceae</taxon>
        <taxon>Clonostachys</taxon>
    </lineage>
</organism>
<reference evidence="3" key="1">
    <citation type="submission" date="2019-06" db="EMBL/GenBank/DDBJ databases">
        <authorList>
            <person name="Broberg M."/>
        </authorList>
    </citation>
    <scope>NUCLEOTIDE SEQUENCE [LARGE SCALE GENOMIC DNA]</scope>
</reference>
<protein>
    <submittedName>
        <fullName evidence="2">Uncharacterized protein</fullName>
    </submittedName>
</protein>
<evidence type="ECO:0000313" key="2">
    <source>
        <dbReference type="EMBL" id="CAG9984318.1"/>
    </source>
</evidence>
<sequence>MYPLLLHLFQTKLQNNEGGTDATRGFSDTTRGLLQTCKESCRNMIGVLTILQQQGLLGGALPFDLERAFSSGFVSTILSVIDSGEQTYRALYSQACYLLEEFIHRGLTPATFRKSEIELLVEMIQLWKSQERGNTQGVQGGERAQDQREVTQHPGGDGSNDDHIVEHDFGAIYDLSPGATYDLSPGQIMSLAETIAVQDGQFENNMGWMDDWLWDHEGQQVQDL</sequence>
<evidence type="ECO:0000313" key="3">
    <source>
        <dbReference type="Proteomes" id="UP000754883"/>
    </source>
</evidence>
<comment type="caution">
    <text evidence="2">The sequence shown here is derived from an EMBL/GenBank/DDBJ whole genome shotgun (WGS) entry which is preliminary data.</text>
</comment>
<name>A0A9N9UEB8_9HYPO</name>
<gene>
    <name evidence="2" type="ORF">CBYS24578_00012081</name>
</gene>
<dbReference type="OrthoDB" id="10426704at2759"/>
<keyword evidence="3" id="KW-1185">Reference proteome</keyword>
<feature type="region of interest" description="Disordered" evidence="1">
    <location>
        <begin position="134"/>
        <end position="161"/>
    </location>
</feature>
<proteinExistence type="predicted"/>
<dbReference type="AlphaFoldDB" id="A0A9N9UEB8"/>
<accession>A0A9N9UEB8</accession>
<evidence type="ECO:0000256" key="1">
    <source>
        <dbReference type="SAM" id="MobiDB-lite"/>
    </source>
</evidence>
<dbReference type="EMBL" id="CABFNO020001387">
    <property type="protein sequence ID" value="CAG9984318.1"/>
    <property type="molecule type" value="Genomic_DNA"/>
</dbReference>